<dbReference type="InterPro" id="IPR013131">
    <property type="entry name" value="Mannitol_DH_N"/>
</dbReference>
<dbReference type="PRINTS" id="PR00084">
    <property type="entry name" value="MTLDHDRGNASE"/>
</dbReference>
<protein>
    <submittedName>
        <fullName evidence="4">Fructuronate reductase</fullName>
    </submittedName>
</protein>
<dbReference type="Gene3D" id="3.40.50.720">
    <property type="entry name" value="NAD(P)-binding Rossmann-like Domain"/>
    <property type="match status" value="1"/>
</dbReference>
<keyword evidence="5" id="KW-1185">Reference proteome</keyword>
<dbReference type="InterPro" id="IPR013328">
    <property type="entry name" value="6PGD_dom2"/>
</dbReference>
<dbReference type="EMBL" id="RJUL01000005">
    <property type="protein sequence ID" value="ROQ26000.1"/>
    <property type="molecule type" value="Genomic_DNA"/>
</dbReference>
<dbReference type="PANTHER" id="PTHR43362:SF1">
    <property type="entry name" value="MANNITOL DEHYDROGENASE 2-RELATED"/>
    <property type="match status" value="1"/>
</dbReference>
<proteinExistence type="predicted"/>
<dbReference type="AlphaFoldDB" id="A0A3N1PGJ9"/>
<evidence type="ECO:0000259" key="2">
    <source>
        <dbReference type="Pfam" id="PF01232"/>
    </source>
</evidence>
<comment type="caution">
    <text evidence="4">The sequence shown here is derived from an EMBL/GenBank/DDBJ whole genome shotgun (WGS) entry which is preliminary data.</text>
</comment>
<dbReference type="STRING" id="584787.GCA_001247655_01615"/>
<gene>
    <name evidence="4" type="ORF">EDC28_105320</name>
</gene>
<dbReference type="InterPro" id="IPR008927">
    <property type="entry name" value="6-PGluconate_DH-like_C_sf"/>
</dbReference>
<dbReference type="InterPro" id="IPR013118">
    <property type="entry name" value="Mannitol_DH_C"/>
</dbReference>
<dbReference type="PANTHER" id="PTHR43362">
    <property type="entry name" value="MANNITOL DEHYDROGENASE DSF1-RELATED"/>
    <property type="match status" value="1"/>
</dbReference>
<dbReference type="InterPro" id="IPR050988">
    <property type="entry name" value="Mannitol_DH/Oxidoreductase"/>
</dbReference>
<organism evidence="4 5">
    <name type="scientific">Gallaecimonas pentaromativorans</name>
    <dbReference type="NCBI Taxonomy" id="584787"/>
    <lineage>
        <taxon>Bacteria</taxon>
        <taxon>Pseudomonadati</taxon>
        <taxon>Pseudomonadota</taxon>
        <taxon>Gammaproteobacteria</taxon>
        <taxon>Enterobacterales</taxon>
        <taxon>Gallaecimonadaceae</taxon>
        <taxon>Gallaecimonas</taxon>
    </lineage>
</organism>
<sequence>MQRLTEAALAAIPGAVQKPRYSRGEVKTGIVHIGPGAFHRAHQAVYIDSLLATDPRWGICGVSLRSPALKEKLGPQDNLYTLAVQDLTSGMRVIGAFTELLVAPADMAAILARMASPETYLISLTVTEKGYCLKDGKLDWQHPDIAADLANISAPVSAIGLLVAALQRRRQAGLENLTVLSCDNLVDNGHKLKGAVLALAGRLDPALGDWIAAKVAFPCAMVDSITPASEADLEATVAQTLGAVDAWPIKREGFSQWVIEDNFSGPKPALDSVGVTFTQDVALYEQAKLRLLNGTHSTLAYLGSLLGLETVLEAISQPVLADFIDALVAKEIVPSLTAPDDMDLAAYAEAILKRYRNPYIRHLLAQIAWDGSQKLPFRLLGTVRDNLKAGHSIDRLCVAVAAWLRFIEAKAQSGDALTDPLAAKLLACQGPDAFLALDEVFGDLGANPAFAAALKAAYQRLDGITLNSVRERLHDLID</sequence>
<feature type="domain" description="Mannitol dehydrogenase N-terminal" evidence="2">
    <location>
        <begin position="29"/>
        <end position="271"/>
    </location>
</feature>
<dbReference type="GO" id="GO:0016616">
    <property type="term" value="F:oxidoreductase activity, acting on the CH-OH group of donors, NAD or NADP as acceptor"/>
    <property type="evidence" value="ECO:0007669"/>
    <property type="project" value="TreeGrafter"/>
</dbReference>
<dbReference type="SUPFAM" id="SSF51735">
    <property type="entry name" value="NAD(P)-binding Rossmann-fold domains"/>
    <property type="match status" value="1"/>
</dbReference>
<evidence type="ECO:0000256" key="1">
    <source>
        <dbReference type="ARBA" id="ARBA00023002"/>
    </source>
</evidence>
<evidence type="ECO:0000313" key="4">
    <source>
        <dbReference type="EMBL" id="ROQ26000.1"/>
    </source>
</evidence>
<dbReference type="SUPFAM" id="SSF48179">
    <property type="entry name" value="6-phosphogluconate dehydrogenase C-terminal domain-like"/>
    <property type="match status" value="1"/>
</dbReference>
<dbReference type="InterPro" id="IPR000669">
    <property type="entry name" value="Mannitol_DH"/>
</dbReference>
<evidence type="ECO:0000313" key="5">
    <source>
        <dbReference type="Proteomes" id="UP000268033"/>
    </source>
</evidence>
<keyword evidence="1" id="KW-0560">Oxidoreductase</keyword>
<dbReference type="Gene3D" id="1.10.1040.10">
    <property type="entry name" value="N-(1-d-carboxylethyl)-l-norvaline Dehydrogenase, domain 2"/>
    <property type="match status" value="1"/>
</dbReference>
<evidence type="ECO:0000259" key="3">
    <source>
        <dbReference type="Pfam" id="PF08125"/>
    </source>
</evidence>
<dbReference type="Pfam" id="PF08125">
    <property type="entry name" value="Mannitol_dh_C"/>
    <property type="match status" value="1"/>
</dbReference>
<accession>A0A3N1PGJ9</accession>
<dbReference type="Pfam" id="PF01232">
    <property type="entry name" value="Mannitol_dh"/>
    <property type="match status" value="1"/>
</dbReference>
<feature type="domain" description="Mannitol dehydrogenase C-terminal" evidence="3">
    <location>
        <begin position="280"/>
        <end position="461"/>
    </location>
</feature>
<reference evidence="4 5" key="1">
    <citation type="submission" date="2018-11" db="EMBL/GenBank/DDBJ databases">
        <title>Genomic Encyclopedia of Type Strains, Phase IV (KMG-IV): sequencing the most valuable type-strain genomes for metagenomic binning, comparative biology and taxonomic classification.</title>
        <authorList>
            <person name="Goeker M."/>
        </authorList>
    </citation>
    <scope>NUCLEOTIDE SEQUENCE [LARGE SCALE GENOMIC DNA]</scope>
    <source>
        <strain evidence="4 5">DSM 21945</strain>
    </source>
</reference>
<dbReference type="RefSeq" id="WP_123421684.1">
    <property type="nucleotide sequence ID" value="NZ_RJUL01000005.1"/>
</dbReference>
<dbReference type="InterPro" id="IPR036291">
    <property type="entry name" value="NAD(P)-bd_dom_sf"/>
</dbReference>
<name>A0A3N1PGJ9_9GAMM</name>
<dbReference type="Proteomes" id="UP000268033">
    <property type="component" value="Unassembled WGS sequence"/>
</dbReference>